<keyword evidence="5" id="KW-1185">Reference proteome</keyword>
<dbReference type="Gene3D" id="3.30.559.10">
    <property type="entry name" value="Chloramphenicol acetyltransferase-like domain"/>
    <property type="match status" value="1"/>
</dbReference>
<keyword evidence="2" id="KW-0012">Acyltransferase</keyword>
<dbReference type="STRING" id="40149.A0A0E0DI78"/>
<dbReference type="PANTHER" id="PTHR31625">
    <property type="match status" value="1"/>
</dbReference>
<organism evidence="4">
    <name type="scientific">Oryza meridionalis</name>
    <dbReference type="NCBI Taxonomy" id="40149"/>
    <lineage>
        <taxon>Eukaryota</taxon>
        <taxon>Viridiplantae</taxon>
        <taxon>Streptophyta</taxon>
        <taxon>Embryophyta</taxon>
        <taxon>Tracheophyta</taxon>
        <taxon>Spermatophyta</taxon>
        <taxon>Magnoliopsida</taxon>
        <taxon>Liliopsida</taxon>
        <taxon>Poales</taxon>
        <taxon>Poaceae</taxon>
        <taxon>BOP clade</taxon>
        <taxon>Oryzoideae</taxon>
        <taxon>Oryzeae</taxon>
        <taxon>Oryzinae</taxon>
        <taxon>Oryza</taxon>
    </lineage>
</organism>
<dbReference type="HOGENOM" id="CLU_1241800_0_0_1"/>
<feature type="compositionally biased region" description="Basic residues" evidence="3">
    <location>
        <begin position="214"/>
        <end position="223"/>
    </location>
</feature>
<dbReference type="InterPro" id="IPR051504">
    <property type="entry name" value="Plant_metabolite_acyltrans"/>
</dbReference>
<keyword evidence="1" id="KW-0808">Transferase</keyword>
<reference evidence="4" key="1">
    <citation type="submission" date="2015-04" db="UniProtKB">
        <authorList>
            <consortium name="EnsemblPlants"/>
        </authorList>
    </citation>
    <scope>IDENTIFICATION</scope>
</reference>
<protein>
    <submittedName>
        <fullName evidence="4">Uncharacterized protein</fullName>
    </submittedName>
</protein>
<evidence type="ECO:0000313" key="4">
    <source>
        <dbReference type="EnsemblPlants" id="OMERI04G20640.1"/>
    </source>
</evidence>
<feature type="region of interest" description="Disordered" evidence="3">
    <location>
        <begin position="204"/>
        <end position="223"/>
    </location>
</feature>
<evidence type="ECO:0000313" key="5">
    <source>
        <dbReference type="Proteomes" id="UP000008021"/>
    </source>
</evidence>
<name>A0A0E0DI78_9ORYZ</name>
<dbReference type="EnsemblPlants" id="OMERI04G20640.1">
    <property type="protein sequence ID" value="OMERI04G20640.1"/>
    <property type="gene ID" value="OMERI04G20640"/>
</dbReference>
<accession>A0A0E0DI78</accession>
<dbReference type="AlphaFoldDB" id="A0A0E0DI78"/>
<dbReference type="InterPro" id="IPR023213">
    <property type="entry name" value="CAT-like_dom_sf"/>
</dbReference>
<dbReference type="Proteomes" id="UP000008021">
    <property type="component" value="Chromosome 4"/>
</dbReference>
<evidence type="ECO:0000256" key="3">
    <source>
        <dbReference type="SAM" id="MobiDB-lite"/>
    </source>
</evidence>
<evidence type="ECO:0000256" key="2">
    <source>
        <dbReference type="ARBA" id="ARBA00023315"/>
    </source>
</evidence>
<evidence type="ECO:0000256" key="1">
    <source>
        <dbReference type="ARBA" id="ARBA00022679"/>
    </source>
</evidence>
<dbReference type="Gramene" id="OMERI04G20640.1">
    <property type="protein sequence ID" value="OMERI04G20640.1"/>
    <property type="gene ID" value="OMERI04G20640"/>
</dbReference>
<dbReference type="Pfam" id="PF02458">
    <property type="entry name" value="Transferase"/>
    <property type="match status" value="1"/>
</dbReference>
<reference evidence="4" key="2">
    <citation type="submission" date="2018-05" db="EMBL/GenBank/DDBJ databases">
        <title>OmerRS3 (Oryza meridionalis Reference Sequence Version 3).</title>
        <authorList>
            <person name="Zhang J."/>
            <person name="Kudrna D."/>
            <person name="Lee S."/>
            <person name="Talag J."/>
            <person name="Welchert J."/>
            <person name="Wing R.A."/>
        </authorList>
    </citation>
    <scope>NUCLEOTIDE SEQUENCE [LARGE SCALE GENOMIC DNA]</scope>
    <source>
        <strain evidence="4">cv. OR44</strain>
    </source>
</reference>
<dbReference type="GO" id="GO:0050734">
    <property type="term" value="F:hydroxycinnamoyltransferase activity"/>
    <property type="evidence" value="ECO:0007669"/>
    <property type="project" value="UniProtKB-ARBA"/>
</dbReference>
<sequence length="223" mass="23929">MPLIALNRRLFIPGAAPFPVLYESLRRALAETLRAFRPLAGELAYSPSSGTVIVVCRAEEEEDYAGGVAFAETDVEFKALAGAEELDADVRDELSAPAPVLGVQVTEFVCGGVAVGLALHHAATDGNSRIQFMQAWSASVACAVENPKAALHNWSLIRIDDAQEFARKLLRQVVRTCPGYVVIHELKSFSSSSVVCPHDASTGVLPGGSSCRPGSRRRRPHHP</sequence>
<proteinExistence type="predicted"/>